<dbReference type="KEGG" id="smag:AN936_06010"/>
<name>A0A0N9U9Z0_SPHMC</name>
<organism evidence="2 3">
    <name type="scientific">Sphingopyxis macrogoltabida</name>
    <name type="common">Sphingomonas macrogoltabidus</name>
    <dbReference type="NCBI Taxonomy" id="33050"/>
    <lineage>
        <taxon>Bacteria</taxon>
        <taxon>Pseudomonadati</taxon>
        <taxon>Pseudomonadota</taxon>
        <taxon>Alphaproteobacteria</taxon>
        <taxon>Sphingomonadales</taxon>
        <taxon>Sphingomonadaceae</taxon>
        <taxon>Sphingopyxis</taxon>
    </lineage>
</organism>
<accession>A0A0N9U9Z0</accession>
<dbReference type="AlphaFoldDB" id="A0A0N9U9Z0"/>
<reference evidence="2 3" key="1">
    <citation type="journal article" date="2015" name="Genome Announc.">
        <title>Complete Genome Sequence of Polypropylene Glycol- and Polyethylene Glycol-Degrading Sphingopyxis macrogoltabida Strain EY-1.</title>
        <authorList>
            <person name="Ohtsubo Y."/>
            <person name="Nagata Y."/>
            <person name="Numata M."/>
            <person name="Tsuchikane K."/>
            <person name="Hosoyama A."/>
            <person name="Yamazoe A."/>
            <person name="Tsuda M."/>
            <person name="Fujita N."/>
            <person name="Kawai F."/>
        </authorList>
    </citation>
    <scope>NUCLEOTIDE SEQUENCE [LARGE SCALE GENOMIC DNA]</scope>
    <source>
        <strain evidence="2 3">EY-1</strain>
    </source>
</reference>
<dbReference type="SUPFAM" id="SSF53335">
    <property type="entry name" value="S-adenosyl-L-methionine-dependent methyltransferases"/>
    <property type="match status" value="1"/>
</dbReference>
<dbReference type="EMBL" id="CP012700">
    <property type="protein sequence ID" value="ALH79934.1"/>
    <property type="molecule type" value="Genomic_DNA"/>
</dbReference>
<sequence length="247" mass="25882">MLKPSHKIRLLTVCGLALAGAIALPSMPSAAQMMGTAKPSRPAADIAEDAARKPGMMLRFANVKAGQRVVEILPGGGYFTRVLSAAVGPRGTVVAVIPRESDPLRKLVREPGRGNVKLQIGALADLARAGPADVVWTSRNYHDLKGGDASSDLAEQVNRAAFAALKPGGTYIVTDHSAAAGSGARDAGSLHRIDAEAVKTEVQAAGFVLDGESNLLANVSDDRTKPVFDPAVQGKTDQFVLRFRKPK</sequence>
<feature type="chain" id="PRO_5006038856" description="Methyltransferase" evidence="1">
    <location>
        <begin position="32"/>
        <end position="247"/>
    </location>
</feature>
<dbReference type="PATRIC" id="fig|33050.5.peg.1254"/>
<evidence type="ECO:0000313" key="3">
    <source>
        <dbReference type="Proteomes" id="UP000058074"/>
    </source>
</evidence>
<keyword evidence="1" id="KW-0732">Signal</keyword>
<dbReference type="Proteomes" id="UP000058074">
    <property type="component" value="Chromosome"/>
</dbReference>
<dbReference type="RefSeq" id="WP_054587328.1">
    <property type="nucleotide sequence ID" value="NZ_CP012700.1"/>
</dbReference>
<dbReference type="InterPro" id="IPR016980">
    <property type="entry name" value="S-AdoMet-dep_MeTrfase_Alr7345"/>
</dbReference>
<dbReference type="OrthoDB" id="9342567at2"/>
<evidence type="ECO:0000256" key="1">
    <source>
        <dbReference type="SAM" id="SignalP"/>
    </source>
</evidence>
<dbReference type="CDD" id="cd02440">
    <property type="entry name" value="AdoMet_MTases"/>
    <property type="match status" value="1"/>
</dbReference>
<protein>
    <recommendedName>
        <fullName evidence="4">Methyltransferase</fullName>
    </recommendedName>
</protein>
<feature type="signal peptide" evidence="1">
    <location>
        <begin position="1"/>
        <end position="31"/>
    </location>
</feature>
<dbReference type="InterPro" id="IPR029063">
    <property type="entry name" value="SAM-dependent_MTases_sf"/>
</dbReference>
<gene>
    <name evidence="2" type="ORF">AN936_06010</name>
</gene>
<proteinExistence type="predicted"/>
<dbReference type="Gene3D" id="3.40.50.150">
    <property type="entry name" value="Vaccinia Virus protein VP39"/>
    <property type="match status" value="1"/>
</dbReference>
<evidence type="ECO:0000313" key="2">
    <source>
        <dbReference type="EMBL" id="ALH79934.1"/>
    </source>
</evidence>
<evidence type="ECO:0008006" key="4">
    <source>
        <dbReference type="Google" id="ProtNLM"/>
    </source>
</evidence>
<dbReference type="PIRSF" id="PIRSF031679">
    <property type="entry name" value="Mtase_Alr7345_prd"/>
    <property type="match status" value="1"/>
</dbReference>